<organism evidence="6 7">
    <name type="scientific">Podospora didyma</name>
    <dbReference type="NCBI Taxonomy" id="330526"/>
    <lineage>
        <taxon>Eukaryota</taxon>
        <taxon>Fungi</taxon>
        <taxon>Dikarya</taxon>
        <taxon>Ascomycota</taxon>
        <taxon>Pezizomycotina</taxon>
        <taxon>Sordariomycetes</taxon>
        <taxon>Sordariomycetidae</taxon>
        <taxon>Sordariales</taxon>
        <taxon>Podosporaceae</taxon>
        <taxon>Podospora</taxon>
    </lineage>
</organism>
<accession>A0AAE0NTI4</accession>
<protein>
    <submittedName>
        <fullName evidence="6">Phenylacetaldoxime dehydratase</fullName>
    </submittedName>
</protein>
<name>A0AAE0NTI4_9PEZI</name>
<dbReference type="Pfam" id="PF13816">
    <property type="entry name" value="Dehydratase_hem"/>
    <property type="match status" value="1"/>
</dbReference>
<dbReference type="GO" id="GO:0016829">
    <property type="term" value="F:lyase activity"/>
    <property type="evidence" value="ECO:0007669"/>
    <property type="project" value="UniProtKB-KW"/>
</dbReference>
<evidence type="ECO:0000256" key="2">
    <source>
        <dbReference type="ARBA" id="ARBA00022617"/>
    </source>
</evidence>
<gene>
    <name evidence="6" type="ORF">B0H63DRAFT_558938</name>
</gene>
<reference evidence="6" key="1">
    <citation type="journal article" date="2023" name="Mol. Phylogenet. Evol.">
        <title>Genome-scale phylogeny and comparative genomics of the fungal order Sordariales.</title>
        <authorList>
            <person name="Hensen N."/>
            <person name="Bonometti L."/>
            <person name="Westerberg I."/>
            <person name="Brannstrom I.O."/>
            <person name="Guillou S."/>
            <person name="Cros-Aarteil S."/>
            <person name="Calhoun S."/>
            <person name="Haridas S."/>
            <person name="Kuo A."/>
            <person name="Mondo S."/>
            <person name="Pangilinan J."/>
            <person name="Riley R."/>
            <person name="LaButti K."/>
            <person name="Andreopoulos B."/>
            <person name="Lipzen A."/>
            <person name="Chen C."/>
            <person name="Yan M."/>
            <person name="Daum C."/>
            <person name="Ng V."/>
            <person name="Clum A."/>
            <person name="Steindorff A."/>
            <person name="Ohm R.A."/>
            <person name="Martin F."/>
            <person name="Silar P."/>
            <person name="Natvig D.O."/>
            <person name="Lalanne C."/>
            <person name="Gautier V."/>
            <person name="Ament-Velasquez S.L."/>
            <person name="Kruys A."/>
            <person name="Hutchinson M.I."/>
            <person name="Powell A.J."/>
            <person name="Barry K."/>
            <person name="Miller A.N."/>
            <person name="Grigoriev I.V."/>
            <person name="Debuchy R."/>
            <person name="Gladieux P."/>
            <person name="Hiltunen Thoren M."/>
            <person name="Johannesson H."/>
        </authorList>
    </citation>
    <scope>NUCLEOTIDE SEQUENCE</scope>
    <source>
        <strain evidence="6">CBS 232.78</strain>
    </source>
</reference>
<dbReference type="GO" id="GO:0046872">
    <property type="term" value="F:metal ion binding"/>
    <property type="evidence" value="ECO:0007669"/>
    <property type="project" value="UniProtKB-KW"/>
</dbReference>
<keyword evidence="4" id="KW-0408">Iron</keyword>
<dbReference type="Proteomes" id="UP001285441">
    <property type="component" value="Unassembled WGS sequence"/>
</dbReference>
<evidence type="ECO:0000256" key="1">
    <source>
        <dbReference type="ARBA" id="ARBA00001970"/>
    </source>
</evidence>
<keyword evidence="3" id="KW-0479">Metal-binding</keyword>
<keyword evidence="2" id="KW-0349">Heme</keyword>
<evidence type="ECO:0000313" key="7">
    <source>
        <dbReference type="Proteomes" id="UP001285441"/>
    </source>
</evidence>
<evidence type="ECO:0000256" key="5">
    <source>
        <dbReference type="ARBA" id="ARBA00023239"/>
    </source>
</evidence>
<evidence type="ECO:0000313" key="6">
    <source>
        <dbReference type="EMBL" id="KAK3387422.1"/>
    </source>
</evidence>
<reference evidence="6" key="2">
    <citation type="submission" date="2023-06" db="EMBL/GenBank/DDBJ databases">
        <authorList>
            <consortium name="Lawrence Berkeley National Laboratory"/>
            <person name="Haridas S."/>
            <person name="Hensen N."/>
            <person name="Bonometti L."/>
            <person name="Westerberg I."/>
            <person name="Brannstrom I.O."/>
            <person name="Guillou S."/>
            <person name="Cros-Aarteil S."/>
            <person name="Calhoun S."/>
            <person name="Kuo A."/>
            <person name="Mondo S."/>
            <person name="Pangilinan J."/>
            <person name="Riley R."/>
            <person name="LaButti K."/>
            <person name="Andreopoulos B."/>
            <person name="Lipzen A."/>
            <person name="Chen C."/>
            <person name="Yanf M."/>
            <person name="Daum C."/>
            <person name="Ng V."/>
            <person name="Clum A."/>
            <person name="Steindorff A."/>
            <person name="Ohm R."/>
            <person name="Martin F."/>
            <person name="Silar P."/>
            <person name="Natvig D."/>
            <person name="Lalanne C."/>
            <person name="Gautier V."/>
            <person name="Ament-velasquez S.L."/>
            <person name="Kruys A."/>
            <person name="Hutchinson M.I."/>
            <person name="Powell A.J."/>
            <person name="Barry K."/>
            <person name="Miller A.N."/>
            <person name="Grigoriev I.V."/>
            <person name="Debuchy R."/>
            <person name="Gladieux P."/>
            <person name="Thoren M.H."/>
            <person name="Johannesson H."/>
        </authorList>
    </citation>
    <scope>NUCLEOTIDE SEQUENCE</scope>
    <source>
        <strain evidence="6">CBS 232.78</strain>
    </source>
</reference>
<dbReference type="AlphaFoldDB" id="A0AAE0NTI4"/>
<dbReference type="InterPro" id="IPR025702">
    <property type="entry name" value="OXD"/>
</dbReference>
<sequence>MLVSSIADHMQCPRTRPAQLPNPDFQPQYPSFSIRFPENISQLVMAVIGAQHKSASDAADGASRATLTIFLTSRASTTPPSFFEWTSVTDNKGFYNIAALAYWPSKTAYESWAEESGFKAWWQALDPDSPNGWFLEAFFPTTDRFETLFNTDTAREGSAHMGQCMSEAVKEHGYWGSMRDRISLSQTDGLEGVKAVPDEYRSPPQDVTPTGRVIIPGRKNLAVIRSGQDWLDTTLEERSLYLDTMHPVLTKGMEFLRDHGEEVGCYSCRFMEVVDLKTAKPEGIDRTFGLAYFDELASLEKWCKEHPTHLAIFKGFFQYAKKLGNNVTLRVFHEVMVLQPEQQYFDILNAELYSVLVSVAARGL</sequence>
<dbReference type="EMBL" id="JAULSW010000003">
    <property type="protein sequence ID" value="KAK3387422.1"/>
    <property type="molecule type" value="Genomic_DNA"/>
</dbReference>
<comment type="cofactor">
    <cofactor evidence="1">
        <name>heme b</name>
        <dbReference type="ChEBI" id="CHEBI:60344"/>
    </cofactor>
</comment>
<comment type="caution">
    <text evidence="6">The sequence shown here is derived from an EMBL/GenBank/DDBJ whole genome shotgun (WGS) entry which is preliminary data.</text>
</comment>
<keyword evidence="7" id="KW-1185">Reference proteome</keyword>
<proteinExistence type="predicted"/>
<keyword evidence="5" id="KW-0456">Lyase</keyword>
<evidence type="ECO:0000256" key="3">
    <source>
        <dbReference type="ARBA" id="ARBA00022723"/>
    </source>
</evidence>
<evidence type="ECO:0000256" key="4">
    <source>
        <dbReference type="ARBA" id="ARBA00023004"/>
    </source>
</evidence>